<reference evidence="2 3" key="1">
    <citation type="submission" date="2024-01" db="EMBL/GenBank/DDBJ databases">
        <title>The complete chloroplast genome sequence of Lithospermum erythrorhizon: insights into the phylogenetic relationship among Boraginaceae species and the maternal lineages of purple gromwells.</title>
        <authorList>
            <person name="Okada T."/>
            <person name="Watanabe K."/>
        </authorList>
    </citation>
    <scope>NUCLEOTIDE SEQUENCE [LARGE SCALE GENOMIC DNA]</scope>
</reference>
<evidence type="ECO:0000256" key="1">
    <source>
        <dbReference type="SAM" id="MobiDB-lite"/>
    </source>
</evidence>
<comment type="caution">
    <text evidence="2">The sequence shown here is derived from an EMBL/GenBank/DDBJ whole genome shotgun (WGS) entry which is preliminary data.</text>
</comment>
<evidence type="ECO:0000313" key="3">
    <source>
        <dbReference type="Proteomes" id="UP001454036"/>
    </source>
</evidence>
<sequence>MLGSASVWPLSKPLEYGPFPHRNFKKQWQPTGNTVVPLGDKPSTSNVNAEVQASQIAGVINEQGDPQKHVEVDWKTVLKPNQDKKMVAKRSGSLFEAPPTPPRSLC</sequence>
<evidence type="ECO:0000313" key="2">
    <source>
        <dbReference type="EMBL" id="GAA0184437.1"/>
    </source>
</evidence>
<dbReference type="Proteomes" id="UP001454036">
    <property type="component" value="Unassembled WGS sequence"/>
</dbReference>
<accession>A0AAV3RVL7</accession>
<feature type="region of interest" description="Disordered" evidence="1">
    <location>
        <begin position="83"/>
        <end position="106"/>
    </location>
</feature>
<dbReference type="AlphaFoldDB" id="A0AAV3RVL7"/>
<dbReference type="EMBL" id="BAABME010011893">
    <property type="protein sequence ID" value="GAA0184437.1"/>
    <property type="molecule type" value="Genomic_DNA"/>
</dbReference>
<proteinExistence type="predicted"/>
<protein>
    <submittedName>
        <fullName evidence="2">Uncharacterized protein</fullName>
    </submittedName>
</protein>
<name>A0AAV3RVL7_LITER</name>
<organism evidence="2 3">
    <name type="scientific">Lithospermum erythrorhizon</name>
    <name type="common">Purple gromwell</name>
    <name type="synonym">Lithospermum officinale var. erythrorhizon</name>
    <dbReference type="NCBI Taxonomy" id="34254"/>
    <lineage>
        <taxon>Eukaryota</taxon>
        <taxon>Viridiplantae</taxon>
        <taxon>Streptophyta</taxon>
        <taxon>Embryophyta</taxon>
        <taxon>Tracheophyta</taxon>
        <taxon>Spermatophyta</taxon>
        <taxon>Magnoliopsida</taxon>
        <taxon>eudicotyledons</taxon>
        <taxon>Gunneridae</taxon>
        <taxon>Pentapetalae</taxon>
        <taxon>asterids</taxon>
        <taxon>lamiids</taxon>
        <taxon>Boraginales</taxon>
        <taxon>Boraginaceae</taxon>
        <taxon>Boraginoideae</taxon>
        <taxon>Lithospermeae</taxon>
        <taxon>Lithospermum</taxon>
    </lineage>
</organism>
<keyword evidence="3" id="KW-1185">Reference proteome</keyword>
<gene>
    <name evidence="2" type="ORF">LIER_31725</name>
</gene>